<keyword evidence="3 14" id="KW-0808">Transferase</keyword>
<dbReference type="CDD" id="cd00009">
    <property type="entry name" value="AAA"/>
    <property type="match status" value="1"/>
</dbReference>
<feature type="region of interest" description="Disordered" evidence="12">
    <location>
        <begin position="526"/>
        <end position="545"/>
    </location>
</feature>
<comment type="caution">
    <text evidence="14">The sequence shown here is derived from an EMBL/GenBank/DDBJ whole genome shotgun (WGS) entry which is preliminary data.</text>
</comment>
<dbReference type="PRINTS" id="PR00300">
    <property type="entry name" value="CLPPROTEASEA"/>
</dbReference>
<dbReference type="CDD" id="cd18137">
    <property type="entry name" value="HLD_clamp_pol_III_gamma_tau"/>
    <property type="match status" value="1"/>
</dbReference>
<dbReference type="Gene3D" id="1.10.8.60">
    <property type="match status" value="1"/>
</dbReference>
<gene>
    <name evidence="14" type="primary">dnaX</name>
    <name evidence="14" type="ORF">ACFSCX_20080</name>
</gene>
<keyword evidence="5" id="KW-0235">DNA replication</keyword>
<dbReference type="InterPro" id="IPR027417">
    <property type="entry name" value="P-loop_NTPase"/>
</dbReference>
<dbReference type="InterPro" id="IPR001270">
    <property type="entry name" value="ClpA/B"/>
</dbReference>
<keyword evidence="10" id="KW-0239">DNA-directed DNA polymerase</keyword>
<evidence type="ECO:0000256" key="4">
    <source>
        <dbReference type="ARBA" id="ARBA00022695"/>
    </source>
</evidence>
<feature type="region of interest" description="Disordered" evidence="12">
    <location>
        <begin position="392"/>
        <end position="413"/>
    </location>
</feature>
<comment type="catalytic activity">
    <reaction evidence="11">
        <text>DNA(n) + a 2'-deoxyribonucleoside 5'-triphosphate = DNA(n+1) + diphosphate</text>
        <dbReference type="Rhea" id="RHEA:22508"/>
        <dbReference type="Rhea" id="RHEA-COMP:17339"/>
        <dbReference type="Rhea" id="RHEA-COMP:17340"/>
        <dbReference type="ChEBI" id="CHEBI:33019"/>
        <dbReference type="ChEBI" id="CHEBI:61560"/>
        <dbReference type="ChEBI" id="CHEBI:173112"/>
        <dbReference type="EC" id="2.7.7.7"/>
    </reaction>
</comment>
<evidence type="ECO:0000256" key="11">
    <source>
        <dbReference type="ARBA" id="ARBA00049244"/>
    </source>
</evidence>
<dbReference type="EC" id="2.7.7.7" evidence="2"/>
<dbReference type="InterPro" id="IPR003593">
    <property type="entry name" value="AAA+_ATPase"/>
</dbReference>
<keyword evidence="7" id="KW-0547">Nucleotide-binding</keyword>
<evidence type="ECO:0000313" key="14">
    <source>
        <dbReference type="EMBL" id="MFD1738821.1"/>
    </source>
</evidence>
<evidence type="ECO:0000256" key="2">
    <source>
        <dbReference type="ARBA" id="ARBA00012417"/>
    </source>
</evidence>
<dbReference type="Proteomes" id="UP001597214">
    <property type="component" value="Unassembled WGS sequence"/>
</dbReference>
<dbReference type="PANTHER" id="PTHR11669:SF0">
    <property type="entry name" value="PROTEIN STICHEL-LIKE 2"/>
    <property type="match status" value="1"/>
</dbReference>
<sequence>MAYQALYRVWRPQSFQDVVGQEHITKTLKNALLQEKISHAYLFSGPRGTGKTSAAKIIAKAINCEQAPVSEPCNECDACKSITKGSNPDVFEIDAASNNGVDEIRDIRDKVKFAPSTVKYKVYIIDEVHMLSIGAFNALLKTLEEPPRHVLFILATTEPHKIPLTIISRCQRFDFKRITAQSIVSRMKTIINEQNVSVQEEALYAIARAADGGMRDALSILDQAIALSDDVVTLENVLLITGAVSQQFLMELVSSIQEQEAPRALQALDELMNQGKDPKRFIEDLIYFYRDMLLFQASPDLEEILVRVTVDESFKRVSEELSTEKIYEVINILNKCQQEMKWTNHPKILLEITVVQLCQQESRSIPQVDTLVQKIRELEREIIQIKEQGIQVSTKSDTSEGNERKTPKPNRGNFKVPIGRVNEILKIATRNNLNSIKSNWGNMLEQLRHQNKVSHAALLSESEPVAASDKAFILSFKYEIHCKMAAENTNNVRDNLEGILQDITGKKFEMVAIPDSEWAKIREEFIRGQRDESDESSETEEDPLIAEAKKLVGTELIEIIDE</sequence>
<feature type="compositionally biased region" description="Basic and acidic residues" evidence="12">
    <location>
        <begin position="397"/>
        <end position="406"/>
    </location>
</feature>
<name>A0ABW4LWB4_9BACI</name>
<comment type="similarity">
    <text evidence="1">Belongs to the DnaX/STICHEL family.</text>
</comment>
<keyword evidence="15" id="KW-1185">Reference proteome</keyword>
<dbReference type="Gene3D" id="1.20.272.10">
    <property type="match status" value="1"/>
</dbReference>
<dbReference type="InterPro" id="IPR008921">
    <property type="entry name" value="DNA_pol3_clamp-load_cplx_C"/>
</dbReference>
<dbReference type="SUPFAM" id="SSF48019">
    <property type="entry name" value="post-AAA+ oligomerization domain-like"/>
    <property type="match status" value="1"/>
</dbReference>
<protein>
    <recommendedName>
        <fullName evidence="2">DNA-directed DNA polymerase</fullName>
        <ecNumber evidence="2">2.7.7.7</ecNumber>
    </recommendedName>
</protein>
<reference evidence="15" key="1">
    <citation type="journal article" date="2019" name="Int. J. Syst. Evol. Microbiol.">
        <title>The Global Catalogue of Microorganisms (GCM) 10K type strain sequencing project: providing services to taxonomists for standard genome sequencing and annotation.</title>
        <authorList>
            <consortium name="The Broad Institute Genomics Platform"/>
            <consortium name="The Broad Institute Genome Sequencing Center for Infectious Disease"/>
            <person name="Wu L."/>
            <person name="Ma J."/>
        </authorList>
    </citation>
    <scope>NUCLEOTIDE SEQUENCE [LARGE SCALE GENOMIC DNA]</scope>
    <source>
        <strain evidence="15">CCUG 49339</strain>
    </source>
</reference>
<keyword evidence="9" id="KW-0067">ATP-binding</keyword>
<dbReference type="InterPro" id="IPR022754">
    <property type="entry name" value="DNA_pol_III_gamma-3"/>
</dbReference>
<dbReference type="InterPro" id="IPR045085">
    <property type="entry name" value="HLD_clamp_pol_III_gamma_tau"/>
</dbReference>
<evidence type="ECO:0000256" key="5">
    <source>
        <dbReference type="ARBA" id="ARBA00022705"/>
    </source>
</evidence>
<evidence type="ECO:0000256" key="1">
    <source>
        <dbReference type="ARBA" id="ARBA00006360"/>
    </source>
</evidence>
<keyword evidence="8" id="KW-0862">Zinc</keyword>
<dbReference type="Pfam" id="PF13177">
    <property type="entry name" value="DNA_pol3_delta2"/>
    <property type="match status" value="1"/>
</dbReference>
<feature type="compositionally biased region" description="Acidic residues" evidence="12">
    <location>
        <begin position="532"/>
        <end position="544"/>
    </location>
</feature>
<dbReference type="GO" id="GO:0003887">
    <property type="term" value="F:DNA-directed DNA polymerase activity"/>
    <property type="evidence" value="ECO:0007669"/>
    <property type="project" value="UniProtKB-EC"/>
</dbReference>
<evidence type="ECO:0000259" key="13">
    <source>
        <dbReference type="SMART" id="SM00382"/>
    </source>
</evidence>
<dbReference type="SMART" id="SM00382">
    <property type="entry name" value="AAA"/>
    <property type="match status" value="1"/>
</dbReference>
<dbReference type="PANTHER" id="PTHR11669">
    <property type="entry name" value="REPLICATION FACTOR C / DNA POLYMERASE III GAMMA-TAU SUBUNIT"/>
    <property type="match status" value="1"/>
</dbReference>
<dbReference type="EMBL" id="JBHUEM010000047">
    <property type="protein sequence ID" value="MFD1738821.1"/>
    <property type="molecule type" value="Genomic_DNA"/>
</dbReference>
<accession>A0ABW4LWB4</accession>
<proteinExistence type="inferred from homology"/>
<evidence type="ECO:0000256" key="6">
    <source>
        <dbReference type="ARBA" id="ARBA00022723"/>
    </source>
</evidence>
<dbReference type="InterPro" id="IPR050238">
    <property type="entry name" value="DNA_Rep/Repair_Clamp_Loader"/>
</dbReference>
<organism evidence="14 15">
    <name type="scientific">Bacillus salitolerans</name>
    <dbReference type="NCBI Taxonomy" id="1437434"/>
    <lineage>
        <taxon>Bacteria</taxon>
        <taxon>Bacillati</taxon>
        <taxon>Bacillota</taxon>
        <taxon>Bacilli</taxon>
        <taxon>Bacillales</taxon>
        <taxon>Bacillaceae</taxon>
        <taxon>Bacillus</taxon>
    </lineage>
</organism>
<keyword evidence="6" id="KW-0479">Metal-binding</keyword>
<dbReference type="InterPro" id="IPR012763">
    <property type="entry name" value="DNA_pol_III_sug/sutau_N"/>
</dbReference>
<dbReference type="SUPFAM" id="SSF52540">
    <property type="entry name" value="P-loop containing nucleoside triphosphate hydrolases"/>
    <property type="match status" value="1"/>
</dbReference>
<dbReference type="NCBIfam" id="NF004046">
    <property type="entry name" value="PRK05563.1"/>
    <property type="match status" value="1"/>
</dbReference>
<evidence type="ECO:0000256" key="7">
    <source>
        <dbReference type="ARBA" id="ARBA00022741"/>
    </source>
</evidence>
<dbReference type="RefSeq" id="WP_377930044.1">
    <property type="nucleotide sequence ID" value="NZ_JBHUEM010000047.1"/>
</dbReference>
<dbReference type="Gene3D" id="3.40.50.300">
    <property type="entry name" value="P-loop containing nucleotide triphosphate hydrolases"/>
    <property type="match status" value="1"/>
</dbReference>
<dbReference type="NCBIfam" id="TIGR02397">
    <property type="entry name" value="dnaX_nterm"/>
    <property type="match status" value="1"/>
</dbReference>
<evidence type="ECO:0000256" key="10">
    <source>
        <dbReference type="ARBA" id="ARBA00022932"/>
    </source>
</evidence>
<feature type="domain" description="AAA+ ATPase" evidence="13">
    <location>
        <begin position="37"/>
        <end position="179"/>
    </location>
</feature>
<dbReference type="Pfam" id="PF22608">
    <property type="entry name" value="DNAX_ATPase_lid"/>
    <property type="match status" value="1"/>
</dbReference>
<evidence type="ECO:0000256" key="8">
    <source>
        <dbReference type="ARBA" id="ARBA00022833"/>
    </source>
</evidence>
<dbReference type="Pfam" id="PF12169">
    <property type="entry name" value="DNA_pol3_gamma3"/>
    <property type="match status" value="1"/>
</dbReference>
<evidence type="ECO:0000256" key="3">
    <source>
        <dbReference type="ARBA" id="ARBA00022679"/>
    </source>
</evidence>
<evidence type="ECO:0000313" key="15">
    <source>
        <dbReference type="Proteomes" id="UP001597214"/>
    </source>
</evidence>
<keyword evidence="4 14" id="KW-0548">Nucleotidyltransferase</keyword>
<evidence type="ECO:0000256" key="12">
    <source>
        <dbReference type="SAM" id="MobiDB-lite"/>
    </source>
</evidence>
<evidence type="ECO:0000256" key="9">
    <source>
        <dbReference type="ARBA" id="ARBA00022840"/>
    </source>
</evidence>